<dbReference type="InterPro" id="IPR051803">
    <property type="entry name" value="TA_system_RelE-like_toxin"/>
</dbReference>
<dbReference type="EMBL" id="SDGY01000004">
    <property type="protein sequence ID" value="TYC46420.1"/>
    <property type="molecule type" value="Genomic_DNA"/>
</dbReference>
<keyword evidence="2" id="KW-1277">Toxin-antitoxin system</keyword>
<name>A0A6P2CQB7_9LACO</name>
<dbReference type="InterPro" id="IPR007712">
    <property type="entry name" value="RelE/ParE_toxin"/>
</dbReference>
<reference evidence="3 4" key="1">
    <citation type="submission" date="2019-01" db="EMBL/GenBank/DDBJ databases">
        <title>Leuconostoc litchii sp. nov., a novel lactic acid bacterium isolated from lychee.</title>
        <authorList>
            <person name="Wang L.-T."/>
        </authorList>
    </citation>
    <scope>NUCLEOTIDE SEQUENCE [LARGE SCALE GENOMIC DNA]</scope>
    <source>
        <strain evidence="3 4">MB7</strain>
    </source>
</reference>
<dbReference type="PANTHER" id="PTHR33755">
    <property type="entry name" value="TOXIN PARE1-RELATED"/>
    <property type="match status" value="1"/>
</dbReference>
<protein>
    <submittedName>
        <fullName evidence="3">Type II toxin-antitoxin system RelE/ParE family toxin</fullName>
    </submittedName>
</protein>
<dbReference type="RefSeq" id="WP_148606027.1">
    <property type="nucleotide sequence ID" value="NZ_BSUV01000006.1"/>
</dbReference>
<comment type="caution">
    <text evidence="3">The sequence shown here is derived from an EMBL/GenBank/DDBJ whole genome shotgun (WGS) entry which is preliminary data.</text>
</comment>
<proteinExistence type="inferred from homology"/>
<evidence type="ECO:0000313" key="4">
    <source>
        <dbReference type="Proteomes" id="UP000442244"/>
    </source>
</evidence>
<dbReference type="Gene3D" id="3.30.2310.20">
    <property type="entry name" value="RelE-like"/>
    <property type="match status" value="1"/>
</dbReference>
<sequence>MAHNILITDAAQRDLDDIFAYINKKFLAPQAASNTLSNIKLSILKIAEMPEIGIDVFKRLHKKFKISETLRMIPAGNYLVFYIISDQDLVILRVLYQRRNWLEIFG</sequence>
<dbReference type="Proteomes" id="UP000442244">
    <property type="component" value="Unassembled WGS sequence"/>
</dbReference>
<dbReference type="OrthoDB" id="362857at2"/>
<evidence type="ECO:0000313" key="3">
    <source>
        <dbReference type="EMBL" id="TYC46420.1"/>
    </source>
</evidence>
<dbReference type="Pfam" id="PF05016">
    <property type="entry name" value="ParE_toxin"/>
    <property type="match status" value="1"/>
</dbReference>
<organism evidence="3 4">
    <name type="scientific">Leuconostoc litchii</name>
    <dbReference type="NCBI Taxonomy" id="1981069"/>
    <lineage>
        <taxon>Bacteria</taxon>
        <taxon>Bacillati</taxon>
        <taxon>Bacillota</taxon>
        <taxon>Bacilli</taxon>
        <taxon>Lactobacillales</taxon>
        <taxon>Lactobacillaceae</taxon>
        <taxon>Leuconostoc</taxon>
    </lineage>
</organism>
<dbReference type="AlphaFoldDB" id="A0A6P2CQB7"/>
<dbReference type="InterPro" id="IPR035093">
    <property type="entry name" value="RelE/ParE_toxin_dom_sf"/>
</dbReference>
<gene>
    <name evidence="3" type="ORF">ESZ47_06940</name>
</gene>
<keyword evidence="4" id="KW-1185">Reference proteome</keyword>
<evidence type="ECO:0000256" key="1">
    <source>
        <dbReference type="ARBA" id="ARBA00006226"/>
    </source>
</evidence>
<evidence type="ECO:0000256" key="2">
    <source>
        <dbReference type="ARBA" id="ARBA00022649"/>
    </source>
</evidence>
<comment type="similarity">
    <text evidence="1">Belongs to the RelE toxin family.</text>
</comment>
<accession>A0A6P2CQB7</accession>